<evidence type="ECO:0000313" key="5">
    <source>
        <dbReference type="Proteomes" id="UP000001542"/>
    </source>
</evidence>
<dbReference type="PANTHER" id="PTHR36498:SF1">
    <property type="entry name" value="TATA-BINDING PROTEIN-ASSOCIATED FACTOR 172"/>
    <property type="match status" value="1"/>
</dbReference>
<dbReference type="GO" id="GO:0003677">
    <property type="term" value="F:DNA binding"/>
    <property type="evidence" value="ECO:0000318"/>
    <property type="project" value="GO_Central"/>
</dbReference>
<dbReference type="FunFam" id="3.40.50.10810:FF:000090">
    <property type="entry name" value="Similarity to HELICASE MOT1"/>
    <property type="match status" value="1"/>
</dbReference>
<dbReference type="PROSITE" id="PS51192">
    <property type="entry name" value="HELICASE_ATP_BIND_1"/>
    <property type="match status" value="1"/>
</dbReference>
<dbReference type="GO" id="GO:0000785">
    <property type="term" value="C:chromatin"/>
    <property type="evidence" value="ECO:0000318"/>
    <property type="project" value="GO_Central"/>
</dbReference>
<dbReference type="InterPro" id="IPR044972">
    <property type="entry name" value="Mot1"/>
</dbReference>
<dbReference type="STRING" id="5722.A2FTI6"/>
<evidence type="ECO:0000256" key="1">
    <source>
        <dbReference type="ARBA" id="ARBA00022801"/>
    </source>
</evidence>
<dbReference type="GO" id="GO:0005634">
    <property type="term" value="C:nucleus"/>
    <property type="evidence" value="ECO:0000318"/>
    <property type="project" value="GO_Central"/>
</dbReference>
<dbReference type="RefSeq" id="XP_001304706.1">
    <property type="nucleotide sequence ID" value="XM_001304705.1"/>
</dbReference>
<dbReference type="KEGG" id="tva:4749478"/>
<organism evidence="4 5">
    <name type="scientific">Trichomonas vaginalis (strain ATCC PRA-98 / G3)</name>
    <dbReference type="NCBI Taxonomy" id="412133"/>
    <lineage>
        <taxon>Eukaryota</taxon>
        <taxon>Metamonada</taxon>
        <taxon>Parabasalia</taxon>
        <taxon>Trichomonadida</taxon>
        <taxon>Trichomonadidae</taxon>
        <taxon>Trichomonas</taxon>
    </lineage>
</organism>
<dbReference type="Gene3D" id="3.40.50.300">
    <property type="entry name" value="P-loop containing nucleotide triphosphate hydrolases"/>
    <property type="match status" value="1"/>
</dbReference>
<evidence type="ECO:0000313" key="4">
    <source>
        <dbReference type="EMBL" id="EAX91776.1"/>
    </source>
</evidence>
<dbReference type="GO" id="GO:0045944">
    <property type="term" value="P:positive regulation of transcription by RNA polymerase II"/>
    <property type="evidence" value="ECO:0000318"/>
    <property type="project" value="GO_Central"/>
</dbReference>
<dbReference type="AlphaFoldDB" id="A2FTI6"/>
<dbReference type="PROSITE" id="PS51194">
    <property type="entry name" value="HELICASE_CTER"/>
    <property type="match status" value="1"/>
</dbReference>
<dbReference type="InterPro" id="IPR038718">
    <property type="entry name" value="SNF2-like_sf"/>
</dbReference>
<evidence type="ECO:0000259" key="3">
    <source>
        <dbReference type="PROSITE" id="PS51194"/>
    </source>
</evidence>
<name>A2FTI6_TRIV3</name>
<dbReference type="CDD" id="cd18793">
    <property type="entry name" value="SF2_C_SNF"/>
    <property type="match status" value="1"/>
</dbReference>
<dbReference type="SUPFAM" id="SSF52540">
    <property type="entry name" value="P-loop containing nucleoside triphosphate hydrolases"/>
    <property type="match status" value="2"/>
</dbReference>
<dbReference type="OMA" id="WERDACA"/>
<dbReference type="SMART" id="SM00487">
    <property type="entry name" value="DEXDc"/>
    <property type="match status" value="1"/>
</dbReference>
<proteinExistence type="predicted"/>
<dbReference type="InterPro" id="IPR014001">
    <property type="entry name" value="Helicase_ATP-bd"/>
</dbReference>
<dbReference type="SMR" id="A2FTI6"/>
<dbReference type="VEuPathDB" id="TrichDB:TVAGG3_0877750"/>
<dbReference type="GO" id="GO:0003682">
    <property type="term" value="F:chromatin binding"/>
    <property type="evidence" value="ECO:0000318"/>
    <property type="project" value="GO_Central"/>
</dbReference>
<sequence>MYKSSQIATRYIFHALANAIKYLPLDNIDDLKVPESLIDLKKQSLEKLEPLFNPSLTTPFVIKPDPTIKPLDYQTDGINWLGFLFGFGFNGILADDMGLGKTYQTLCAISTYHYNSINDSPKSLIFAPTNVIYHWASEVQKFFSWLNTIKIIKGDQLSSININNFTGLIITSYGLARHFTNLKVTFKFIVLDEGHLIKKPDSKKAQYITNLSSEHKLILTGTPIQNGPMDLWSLFNFLMPGYLGTKERFVKLYKNPIDKMFDKNASEQQTKQGEKALEDLHSQVLPLILRRLKTDVLKSLPPKIPNIESAFLSDIQKKILEAKRNEYETNRISEFEKQDFEMKLNIHPELVEPTCKCIIEESGKLVALKHLLHRIGYGKDREGILRRKAVIFCESEEAINMIIKYVIPTLVDTEYIQFSSSTDIAENAKKIEEFSKEDGPDLFIATTTAAAHGINLTSASIVIFFELNWNPKIDLQAEDRVHRLTQTKTVDIFKIVMIDTIDQRIIEAQERKDKIANGVIHDQNSINQMDTTGLNKAISGEMNEMPEKEPTFKQLLRADIKYDKDSYSQMNH</sequence>
<feature type="domain" description="Helicase ATP-binding" evidence="2">
    <location>
        <begin position="82"/>
        <end position="241"/>
    </location>
</feature>
<keyword evidence="1" id="KW-0378">Hydrolase</keyword>
<evidence type="ECO:0000259" key="2">
    <source>
        <dbReference type="PROSITE" id="PS51192"/>
    </source>
</evidence>
<dbReference type="eggNOG" id="KOG0392">
    <property type="taxonomic scope" value="Eukaryota"/>
</dbReference>
<dbReference type="InterPro" id="IPR049730">
    <property type="entry name" value="SNF2/RAD54-like_C"/>
</dbReference>
<dbReference type="FunFam" id="3.40.50.300:FF:004821">
    <property type="entry name" value="SNF2 family N-terminal domain containing protein"/>
    <property type="match status" value="1"/>
</dbReference>
<dbReference type="GO" id="GO:0005524">
    <property type="term" value="F:ATP binding"/>
    <property type="evidence" value="ECO:0007669"/>
    <property type="project" value="InterPro"/>
</dbReference>
<dbReference type="Proteomes" id="UP000001542">
    <property type="component" value="Unassembled WGS sequence"/>
</dbReference>
<dbReference type="GO" id="GO:0016887">
    <property type="term" value="F:ATP hydrolysis activity"/>
    <property type="evidence" value="ECO:0007669"/>
    <property type="project" value="InterPro"/>
</dbReference>
<dbReference type="VEuPathDB" id="TrichDB:TVAG_142600"/>
<dbReference type="GO" id="GO:0017025">
    <property type="term" value="F:TBP-class protein binding"/>
    <property type="evidence" value="ECO:0007669"/>
    <property type="project" value="InterPro"/>
</dbReference>
<dbReference type="InterPro" id="IPR001650">
    <property type="entry name" value="Helicase_C-like"/>
</dbReference>
<dbReference type="GO" id="GO:0140750">
    <property type="term" value="F:nucleosome array spacer activity"/>
    <property type="evidence" value="ECO:0000318"/>
    <property type="project" value="GO_Central"/>
</dbReference>
<dbReference type="InParanoid" id="A2FTI6"/>
<dbReference type="Pfam" id="PF00271">
    <property type="entry name" value="Helicase_C"/>
    <property type="match status" value="1"/>
</dbReference>
<dbReference type="Pfam" id="PF00176">
    <property type="entry name" value="SNF2-rel_dom"/>
    <property type="match status" value="1"/>
</dbReference>
<reference evidence="4" key="2">
    <citation type="journal article" date="2007" name="Science">
        <title>Draft genome sequence of the sexually transmitted pathogen Trichomonas vaginalis.</title>
        <authorList>
            <person name="Carlton J.M."/>
            <person name="Hirt R.P."/>
            <person name="Silva J.C."/>
            <person name="Delcher A.L."/>
            <person name="Schatz M."/>
            <person name="Zhao Q."/>
            <person name="Wortman J.R."/>
            <person name="Bidwell S.L."/>
            <person name="Alsmark U.C.M."/>
            <person name="Besteiro S."/>
            <person name="Sicheritz-Ponten T."/>
            <person name="Noel C.J."/>
            <person name="Dacks J.B."/>
            <person name="Foster P.G."/>
            <person name="Simillion C."/>
            <person name="Van de Peer Y."/>
            <person name="Miranda-Saavedra D."/>
            <person name="Barton G.J."/>
            <person name="Westrop G.D."/>
            <person name="Mueller S."/>
            <person name="Dessi D."/>
            <person name="Fiori P.L."/>
            <person name="Ren Q."/>
            <person name="Paulsen I."/>
            <person name="Zhang H."/>
            <person name="Bastida-Corcuera F.D."/>
            <person name="Simoes-Barbosa A."/>
            <person name="Brown M.T."/>
            <person name="Hayes R.D."/>
            <person name="Mukherjee M."/>
            <person name="Okumura C.Y."/>
            <person name="Schneider R."/>
            <person name="Smith A.J."/>
            <person name="Vanacova S."/>
            <person name="Villalvazo M."/>
            <person name="Haas B.J."/>
            <person name="Pertea M."/>
            <person name="Feldblyum T.V."/>
            <person name="Utterback T.R."/>
            <person name="Shu C.L."/>
            <person name="Osoegawa K."/>
            <person name="de Jong P.J."/>
            <person name="Hrdy I."/>
            <person name="Horvathova L."/>
            <person name="Zubacova Z."/>
            <person name="Dolezal P."/>
            <person name="Malik S.B."/>
            <person name="Logsdon J.M. Jr."/>
            <person name="Henze K."/>
            <person name="Gupta A."/>
            <person name="Wang C.C."/>
            <person name="Dunne R.L."/>
            <person name="Upcroft J.A."/>
            <person name="Upcroft P."/>
            <person name="White O."/>
            <person name="Salzberg S.L."/>
            <person name="Tang P."/>
            <person name="Chiu C.-H."/>
            <person name="Lee Y.-S."/>
            <person name="Embley T.M."/>
            <person name="Coombs G.H."/>
            <person name="Mottram J.C."/>
            <person name="Tachezy J."/>
            <person name="Fraser-Liggett C.M."/>
            <person name="Johnson P.J."/>
        </authorList>
    </citation>
    <scope>NUCLEOTIDE SEQUENCE [LARGE SCALE GENOMIC DNA]</scope>
    <source>
        <strain evidence="4">G3</strain>
    </source>
</reference>
<keyword evidence="5" id="KW-1185">Reference proteome</keyword>
<dbReference type="PANTHER" id="PTHR36498">
    <property type="entry name" value="TATA-BINDING PROTEIN-ASSOCIATED FACTOR 172"/>
    <property type="match status" value="1"/>
</dbReference>
<reference evidence="4" key="1">
    <citation type="submission" date="2006-10" db="EMBL/GenBank/DDBJ databases">
        <authorList>
            <person name="Amadeo P."/>
            <person name="Zhao Q."/>
            <person name="Wortman J."/>
            <person name="Fraser-Liggett C."/>
            <person name="Carlton J."/>
        </authorList>
    </citation>
    <scope>NUCLEOTIDE SEQUENCE</scope>
    <source>
        <strain evidence="4">G3</strain>
    </source>
</reference>
<dbReference type="GO" id="GO:0031507">
    <property type="term" value="P:heterochromatin formation"/>
    <property type="evidence" value="ECO:0000318"/>
    <property type="project" value="GO_Central"/>
</dbReference>
<dbReference type="EMBL" id="DS114011">
    <property type="protein sequence ID" value="EAX91776.1"/>
    <property type="molecule type" value="Genomic_DNA"/>
</dbReference>
<dbReference type="OrthoDB" id="10252227at2759"/>
<protein>
    <submittedName>
        <fullName evidence="4">SNF2 family N-terminal domain containing protein</fullName>
    </submittedName>
</protein>
<dbReference type="Gene3D" id="3.40.50.10810">
    <property type="entry name" value="Tandem AAA-ATPase domain"/>
    <property type="match status" value="1"/>
</dbReference>
<dbReference type="InterPro" id="IPR000330">
    <property type="entry name" value="SNF2_N"/>
</dbReference>
<gene>
    <name evidence="4" type="ORF">TVAG_142600</name>
</gene>
<dbReference type="InterPro" id="IPR027417">
    <property type="entry name" value="P-loop_NTPase"/>
</dbReference>
<dbReference type="SMART" id="SM00490">
    <property type="entry name" value="HELICc"/>
    <property type="match status" value="1"/>
</dbReference>
<feature type="domain" description="Helicase C-terminal" evidence="3">
    <location>
        <begin position="379"/>
        <end position="526"/>
    </location>
</feature>
<accession>A2FTI6</accession>